<organism evidence="1">
    <name type="scientific">Brachypodium distachyon</name>
    <name type="common">Purple false brome</name>
    <name type="synonym">Trachynia distachya</name>
    <dbReference type="NCBI Taxonomy" id="15368"/>
    <lineage>
        <taxon>Eukaryota</taxon>
        <taxon>Viridiplantae</taxon>
        <taxon>Streptophyta</taxon>
        <taxon>Embryophyta</taxon>
        <taxon>Tracheophyta</taxon>
        <taxon>Spermatophyta</taxon>
        <taxon>Magnoliopsida</taxon>
        <taxon>Liliopsida</taxon>
        <taxon>Poales</taxon>
        <taxon>Poaceae</taxon>
        <taxon>BOP clade</taxon>
        <taxon>Pooideae</taxon>
        <taxon>Stipodae</taxon>
        <taxon>Brachypodieae</taxon>
        <taxon>Brachypodium</taxon>
    </lineage>
</organism>
<name>A0A0Q3ER84_BRADI</name>
<dbReference type="AlphaFoldDB" id="A0A0Q3ER84"/>
<accession>A0A0Q3ER84</accession>
<sequence length="103" mass="12119">MTVMPPNIVGMRLTVWEYLCAKLVSVQLDDQPNSFCVVFFRVAPQNLYDLLINTECQFRHKVISKLKIPLKIKFFAWFLCPWVVLTKDNCLYDVSSPTSYLYY</sequence>
<dbReference type="EnsemblPlants" id="KQJ88812">
    <property type="protein sequence ID" value="KQJ88812"/>
    <property type="gene ID" value="BRADI_4g21386v3"/>
</dbReference>
<keyword evidence="3" id="KW-1185">Reference proteome</keyword>
<dbReference type="Gramene" id="KQJ88812">
    <property type="protein sequence ID" value="KQJ88812"/>
    <property type="gene ID" value="BRADI_4g21386v3"/>
</dbReference>
<dbReference type="EMBL" id="CM000883">
    <property type="protein sequence ID" value="KQJ88812.1"/>
    <property type="molecule type" value="Genomic_DNA"/>
</dbReference>
<evidence type="ECO:0000313" key="2">
    <source>
        <dbReference type="EnsemblPlants" id="KQJ88812"/>
    </source>
</evidence>
<reference evidence="1" key="2">
    <citation type="submission" date="2017-06" db="EMBL/GenBank/DDBJ databases">
        <title>WGS assembly of Brachypodium distachyon.</title>
        <authorList>
            <consortium name="The International Brachypodium Initiative"/>
            <person name="Lucas S."/>
            <person name="Harmon-Smith M."/>
            <person name="Lail K."/>
            <person name="Tice H."/>
            <person name="Grimwood J."/>
            <person name="Bruce D."/>
            <person name="Barry K."/>
            <person name="Shu S."/>
            <person name="Lindquist E."/>
            <person name="Wang M."/>
            <person name="Pitluck S."/>
            <person name="Vogel J.P."/>
            <person name="Garvin D.F."/>
            <person name="Mockler T.C."/>
            <person name="Schmutz J."/>
            <person name="Rokhsar D."/>
            <person name="Bevan M.W."/>
        </authorList>
    </citation>
    <scope>NUCLEOTIDE SEQUENCE</scope>
    <source>
        <strain evidence="1">Bd21</strain>
    </source>
</reference>
<proteinExistence type="predicted"/>
<evidence type="ECO:0000313" key="3">
    <source>
        <dbReference type="Proteomes" id="UP000008810"/>
    </source>
</evidence>
<gene>
    <name evidence="1" type="ORF">BRADI_4g21386v3</name>
</gene>
<dbReference type="Proteomes" id="UP000008810">
    <property type="component" value="Chromosome 4"/>
</dbReference>
<reference evidence="2" key="3">
    <citation type="submission" date="2018-08" db="UniProtKB">
        <authorList>
            <consortium name="EnsemblPlants"/>
        </authorList>
    </citation>
    <scope>IDENTIFICATION</scope>
    <source>
        <strain evidence="2">cv. Bd21</strain>
    </source>
</reference>
<reference evidence="1 2" key="1">
    <citation type="journal article" date="2010" name="Nature">
        <title>Genome sequencing and analysis of the model grass Brachypodium distachyon.</title>
        <authorList>
            <consortium name="International Brachypodium Initiative"/>
        </authorList>
    </citation>
    <scope>NUCLEOTIDE SEQUENCE [LARGE SCALE GENOMIC DNA]</scope>
    <source>
        <strain evidence="1 2">Bd21</strain>
    </source>
</reference>
<evidence type="ECO:0000313" key="1">
    <source>
        <dbReference type="EMBL" id="KQJ88812.1"/>
    </source>
</evidence>
<protein>
    <submittedName>
        <fullName evidence="1 2">Uncharacterized protein</fullName>
    </submittedName>
</protein>
<dbReference type="InParanoid" id="A0A0Q3ER84"/>